<protein>
    <recommendedName>
        <fullName evidence="2">UPF0102 protein MPLG2_1867</fullName>
    </recommendedName>
</protein>
<dbReference type="GO" id="GO:0003676">
    <property type="term" value="F:nucleic acid binding"/>
    <property type="evidence" value="ECO:0007669"/>
    <property type="project" value="InterPro"/>
</dbReference>
<evidence type="ECO:0000256" key="1">
    <source>
        <dbReference type="ARBA" id="ARBA00006738"/>
    </source>
</evidence>
<dbReference type="AlphaFoldDB" id="A0A2N9JHJ1"/>
<dbReference type="InterPro" id="IPR011856">
    <property type="entry name" value="tRNA_endonuc-like_dom_sf"/>
</dbReference>
<reference evidence="3 4" key="1">
    <citation type="submission" date="2018-02" db="EMBL/GenBank/DDBJ databases">
        <authorList>
            <person name="Cohen D.B."/>
            <person name="Kent A.D."/>
        </authorList>
    </citation>
    <scope>NUCLEOTIDE SEQUENCE [LARGE SCALE GENOMIC DNA]</scope>
    <source>
        <strain evidence="3">1</strain>
    </source>
</reference>
<keyword evidence="4" id="KW-1185">Reference proteome</keyword>
<dbReference type="EMBL" id="LT985188">
    <property type="protein sequence ID" value="SPD86897.1"/>
    <property type="molecule type" value="Genomic_DNA"/>
</dbReference>
<dbReference type="PANTHER" id="PTHR34039:SF1">
    <property type="entry name" value="UPF0102 PROTEIN YRAN"/>
    <property type="match status" value="1"/>
</dbReference>
<dbReference type="NCBIfam" id="NF009154">
    <property type="entry name" value="PRK12497.3-3"/>
    <property type="match status" value="1"/>
</dbReference>
<evidence type="ECO:0000313" key="4">
    <source>
        <dbReference type="Proteomes" id="UP000238164"/>
    </source>
</evidence>
<dbReference type="KEGG" id="mgg:MPLG2_1867"/>
<dbReference type="Proteomes" id="UP000238164">
    <property type="component" value="Chromosome 1"/>
</dbReference>
<comment type="similarity">
    <text evidence="1 2">Belongs to the UPF0102 family.</text>
</comment>
<dbReference type="Gene3D" id="3.40.1350.10">
    <property type="match status" value="1"/>
</dbReference>
<dbReference type="HAMAP" id="MF_00048">
    <property type="entry name" value="UPF0102"/>
    <property type="match status" value="1"/>
</dbReference>
<proteinExistence type="inferred from homology"/>
<dbReference type="CDD" id="cd20736">
    <property type="entry name" value="PoNe_Nuclease"/>
    <property type="match status" value="1"/>
</dbReference>
<dbReference type="InterPro" id="IPR003509">
    <property type="entry name" value="UPF0102_YraN-like"/>
</dbReference>
<sequence length="116" mass="12987">MWRAGEVAAVQYLVKQGWTIVARNWRCSLGELDIVARTPGPDPVLVFCEVKCRSGLGFGDPLEAITWRKLNKLRDLALTWLAEQPGWVPRYRLDAIGVLLPRDGRPQVTHVQGVAP</sequence>
<accession>A0A2N9JHJ1</accession>
<evidence type="ECO:0000256" key="2">
    <source>
        <dbReference type="HAMAP-Rule" id="MF_00048"/>
    </source>
</evidence>
<evidence type="ECO:0000313" key="3">
    <source>
        <dbReference type="EMBL" id="SPD86897.1"/>
    </source>
</evidence>
<dbReference type="InterPro" id="IPR011335">
    <property type="entry name" value="Restrct_endonuc-II-like"/>
</dbReference>
<gene>
    <name evidence="3" type="ORF">MPLG2_1867</name>
</gene>
<name>A0A2N9JHJ1_9ACTN</name>
<dbReference type="PANTHER" id="PTHR34039">
    <property type="entry name" value="UPF0102 PROTEIN YRAN"/>
    <property type="match status" value="1"/>
</dbReference>
<dbReference type="SUPFAM" id="SSF52980">
    <property type="entry name" value="Restriction endonuclease-like"/>
    <property type="match status" value="1"/>
</dbReference>
<organism evidence="3 4">
    <name type="scientific">Micropruina glycogenica</name>
    <dbReference type="NCBI Taxonomy" id="75385"/>
    <lineage>
        <taxon>Bacteria</taxon>
        <taxon>Bacillati</taxon>
        <taxon>Actinomycetota</taxon>
        <taxon>Actinomycetes</taxon>
        <taxon>Propionibacteriales</taxon>
        <taxon>Nocardioidaceae</taxon>
        <taxon>Micropruina</taxon>
    </lineage>
</organism>
<dbReference type="Pfam" id="PF02021">
    <property type="entry name" value="UPF0102"/>
    <property type="match status" value="1"/>
</dbReference>